<evidence type="ECO:0000313" key="3">
    <source>
        <dbReference type="Proteomes" id="UP000053766"/>
    </source>
</evidence>
<dbReference type="PANTHER" id="PTHR15967:SF0">
    <property type="entry name" value="E2F-ASSOCIATED PHOSPHOPROTEIN"/>
    <property type="match status" value="1"/>
</dbReference>
<dbReference type="STRING" id="29172.A0A0D8YAZ9"/>
<accession>A0A0D8YAZ9</accession>
<dbReference type="Proteomes" id="UP000053766">
    <property type="component" value="Unassembled WGS sequence"/>
</dbReference>
<dbReference type="OrthoDB" id="122464at2759"/>
<keyword evidence="3" id="KW-1185">Reference proteome</keyword>
<gene>
    <name evidence="2" type="ORF">DICVIV_00682</name>
</gene>
<reference evidence="3" key="2">
    <citation type="journal article" date="2016" name="Sci. Rep.">
        <title>Dictyocaulus viviparus genome, variome and transcriptome elucidate lungworm biology and support future intervention.</title>
        <authorList>
            <person name="McNulty S.N."/>
            <person name="Strube C."/>
            <person name="Rosa B.A."/>
            <person name="Martin J.C."/>
            <person name="Tyagi R."/>
            <person name="Choi Y.J."/>
            <person name="Wang Q."/>
            <person name="Hallsworth Pepin K."/>
            <person name="Zhang X."/>
            <person name="Ozersky P."/>
            <person name="Wilson R.K."/>
            <person name="Sternberg P.W."/>
            <person name="Gasser R.B."/>
            <person name="Mitreva M."/>
        </authorList>
    </citation>
    <scope>NUCLEOTIDE SEQUENCE [LARGE SCALE GENOMIC DNA]</scope>
    <source>
        <strain evidence="3">HannoverDv2000</strain>
    </source>
</reference>
<reference evidence="2 3" key="1">
    <citation type="submission" date="2013-11" db="EMBL/GenBank/DDBJ databases">
        <title>Draft genome of the bovine lungworm Dictyocaulus viviparus.</title>
        <authorList>
            <person name="Mitreva M."/>
        </authorList>
    </citation>
    <scope>NUCLEOTIDE SEQUENCE [LARGE SCALE GENOMIC DNA]</scope>
    <source>
        <strain evidence="2 3">HannoverDv2000</strain>
    </source>
</reference>
<dbReference type="GO" id="GO:0005634">
    <property type="term" value="C:nucleus"/>
    <property type="evidence" value="ECO:0007669"/>
    <property type="project" value="TreeGrafter"/>
</dbReference>
<feature type="region of interest" description="Disordered" evidence="1">
    <location>
        <begin position="18"/>
        <end position="39"/>
    </location>
</feature>
<dbReference type="PANTHER" id="PTHR15967">
    <property type="entry name" value="E2F-ASSOCIATED PHOSPHOPROTEIN"/>
    <property type="match status" value="1"/>
</dbReference>
<name>A0A0D8YAZ9_DICVI</name>
<proteinExistence type="predicted"/>
<protein>
    <recommendedName>
        <fullName evidence="4">E2F-associated phosphoprotein</fullName>
    </recommendedName>
</protein>
<dbReference type="InterPro" id="IPR019370">
    <property type="entry name" value="E2F-assoc_phosphoprotein"/>
</dbReference>
<dbReference type="AlphaFoldDB" id="A0A0D8YAZ9"/>
<evidence type="ECO:0000313" key="2">
    <source>
        <dbReference type="EMBL" id="KJH53184.1"/>
    </source>
</evidence>
<evidence type="ECO:0008006" key="4">
    <source>
        <dbReference type="Google" id="ProtNLM"/>
    </source>
</evidence>
<evidence type="ECO:0000256" key="1">
    <source>
        <dbReference type="SAM" id="MobiDB-lite"/>
    </source>
</evidence>
<dbReference type="EMBL" id="KN716155">
    <property type="protein sequence ID" value="KJH53184.1"/>
    <property type="molecule type" value="Genomic_DNA"/>
</dbReference>
<sequence length="404" mass="45959">MEKLYPFEDLEKDYYMGEEAGGGCGRDSEEEARNCSSDDELQQELSKLAGIKKECVARRHNDKQNRSEFEMDMECELDQLITDYANEHLSGNVRRPVVPTISCEQYLKKCEEDEMPTLSNNSCNNCDRSKITCNRKDEIASFESLIPSKQAKFDFEFTCKVKSEEMEIDIATSSISVPNSQIASTASQSTVKKGGNQAGKKDGKCVSDIFNHKVNEGSNPIMKAAKQTMEDVHSGTVFLIRLLVSGLMRRSQEIVDLYDPNEDEENEKWMQGQRRRIIGMHTKNMDNKARNSLDGDSDAVLSCPGCMVLLTRDCQRHEIYSGQYRAMFVENCRVKNEGMIIEKTGKEKRRERQKMRKMGVDPNRQEASTEDIFLPVHCAVCSTNVAVMDHDEVYHFFNVLTGYA</sequence>
<organism evidence="2 3">
    <name type="scientific">Dictyocaulus viviparus</name>
    <name type="common">Bovine lungworm</name>
    <dbReference type="NCBI Taxonomy" id="29172"/>
    <lineage>
        <taxon>Eukaryota</taxon>
        <taxon>Metazoa</taxon>
        <taxon>Ecdysozoa</taxon>
        <taxon>Nematoda</taxon>
        <taxon>Chromadorea</taxon>
        <taxon>Rhabditida</taxon>
        <taxon>Rhabditina</taxon>
        <taxon>Rhabditomorpha</taxon>
        <taxon>Strongyloidea</taxon>
        <taxon>Metastrongylidae</taxon>
        <taxon>Dictyocaulus</taxon>
    </lineage>
</organism>
<dbReference type="Pfam" id="PF10238">
    <property type="entry name" value="Eapp_C"/>
    <property type="match status" value="1"/>
</dbReference>